<evidence type="ECO:0000313" key="5">
    <source>
        <dbReference type="Proteomes" id="UP000693981"/>
    </source>
</evidence>
<keyword evidence="5" id="KW-1185">Reference proteome</keyword>
<feature type="domain" description="PexRD2 WYL" evidence="3">
    <location>
        <begin position="87"/>
        <end position="148"/>
    </location>
</feature>
<keyword evidence="2" id="KW-0732">Signal</keyword>
<evidence type="ECO:0000313" key="4">
    <source>
        <dbReference type="EMBL" id="KAG7385874.1"/>
    </source>
</evidence>
<feature type="signal peptide" evidence="2">
    <location>
        <begin position="1"/>
        <end position="16"/>
    </location>
</feature>
<comment type="caution">
    <text evidence="4">The sequence shown here is derived from an EMBL/GenBank/DDBJ whole genome shotgun (WGS) entry which is preliminary data.</text>
</comment>
<evidence type="ECO:0000256" key="2">
    <source>
        <dbReference type="SAM" id="SignalP"/>
    </source>
</evidence>
<gene>
    <name evidence="4" type="ORF">PHYBOEH_008876</name>
</gene>
<accession>A0A8T1W1M3</accession>
<reference evidence="4" key="1">
    <citation type="submission" date="2021-02" db="EMBL/GenBank/DDBJ databases">
        <authorList>
            <person name="Palmer J.M."/>
        </authorList>
    </citation>
    <scope>NUCLEOTIDE SEQUENCE</scope>
    <source>
        <strain evidence="4">SCRP23</strain>
    </source>
</reference>
<dbReference type="AlphaFoldDB" id="A0A8T1W1M3"/>
<feature type="compositionally biased region" description="Polar residues" evidence="1">
    <location>
        <begin position="43"/>
        <end position="57"/>
    </location>
</feature>
<dbReference type="InterPro" id="IPR040691">
    <property type="entry name" value="PexRD2_WYL"/>
</dbReference>
<name>A0A8T1W1M3_9STRA</name>
<evidence type="ECO:0000256" key="1">
    <source>
        <dbReference type="SAM" id="MobiDB-lite"/>
    </source>
</evidence>
<dbReference type="OrthoDB" id="95103at2759"/>
<dbReference type="EMBL" id="JAGDFL010000533">
    <property type="protein sequence ID" value="KAG7385874.1"/>
    <property type="molecule type" value="Genomic_DNA"/>
</dbReference>
<protein>
    <recommendedName>
        <fullName evidence="3">PexRD2 WYL domain-containing protein</fullName>
    </recommendedName>
</protein>
<dbReference type="Pfam" id="PF18488">
    <property type="entry name" value="WYL_3"/>
    <property type="match status" value="1"/>
</dbReference>
<dbReference type="Proteomes" id="UP000693981">
    <property type="component" value="Unassembled WGS sequence"/>
</dbReference>
<feature type="chain" id="PRO_5035908090" description="PexRD2 WYL domain-containing protein" evidence="2">
    <location>
        <begin position="17"/>
        <end position="155"/>
    </location>
</feature>
<proteinExistence type="predicted"/>
<sequence length="155" mass="17222">MRTCYLLLAVVTTVFASTKATLFATADSKQYKIAGAISSFDTSPSTLSPTVRDNNGVGNRALRGNDVSNLDSLDVEDERAHEDDEERALTLSKMKKMRKKKMTKEDYAAKLGISEQIASILAGGPGLTQFLQTHKYQKYKTYMNYLIEAKKKKGK</sequence>
<organism evidence="4 5">
    <name type="scientific">Phytophthora boehmeriae</name>
    <dbReference type="NCBI Taxonomy" id="109152"/>
    <lineage>
        <taxon>Eukaryota</taxon>
        <taxon>Sar</taxon>
        <taxon>Stramenopiles</taxon>
        <taxon>Oomycota</taxon>
        <taxon>Peronosporomycetes</taxon>
        <taxon>Peronosporales</taxon>
        <taxon>Peronosporaceae</taxon>
        <taxon>Phytophthora</taxon>
    </lineage>
</organism>
<evidence type="ECO:0000259" key="3">
    <source>
        <dbReference type="Pfam" id="PF18488"/>
    </source>
</evidence>
<feature type="region of interest" description="Disordered" evidence="1">
    <location>
        <begin position="43"/>
        <end position="87"/>
    </location>
</feature>